<feature type="signal peptide" evidence="1">
    <location>
        <begin position="1"/>
        <end position="24"/>
    </location>
</feature>
<accession>A0A0D3HPX4</accession>
<reference evidence="2" key="2">
    <citation type="submission" date="2015-03" db="UniProtKB">
        <authorList>
            <consortium name="EnsemblPlants"/>
        </authorList>
    </citation>
    <scope>IDENTIFICATION</scope>
</reference>
<keyword evidence="3" id="KW-1185">Reference proteome</keyword>
<dbReference type="HOGENOM" id="CLU_184044_0_0_1"/>
<dbReference type="EnsemblPlants" id="OBART11G22710.1">
    <property type="protein sequence ID" value="OBART11G22710.1"/>
    <property type="gene ID" value="OBART11G22710"/>
</dbReference>
<evidence type="ECO:0000313" key="2">
    <source>
        <dbReference type="EnsemblPlants" id="OBART11G22710.1"/>
    </source>
</evidence>
<reference evidence="2" key="1">
    <citation type="journal article" date="2009" name="Rice">
        <title>De Novo Next Generation Sequencing of Plant Genomes.</title>
        <authorList>
            <person name="Rounsley S."/>
            <person name="Marri P.R."/>
            <person name="Yu Y."/>
            <person name="He R."/>
            <person name="Sisneros N."/>
            <person name="Goicoechea J.L."/>
            <person name="Lee S.J."/>
            <person name="Angelova A."/>
            <person name="Kudrna D."/>
            <person name="Luo M."/>
            <person name="Affourtit J."/>
            <person name="Desany B."/>
            <person name="Knight J."/>
            <person name="Niazi F."/>
            <person name="Egholm M."/>
            <person name="Wing R.A."/>
        </authorList>
    </citation>
    <scope>NUCLEOTIDE SEQUENCE [LARGE SCALE GENOMIC DNA]</scope>
    <source>
        <strain evidence="2">cv. IRGC 105608</strain>
    </source>
</reference>
<evidence type="ECO:0000256" key="1">
    <source>
        <dbReference type="SAM" id="SignalP"/>
    </source>
</evidence>
<feature type="chain" id="PRO_5002264248" evidence="1">
    <location>
        <begin position="25"/>
        <end position="96"/>
    </location>
</feature>
<dbReference type="Gramene" id="OBART11G22710.1">
    <property type="protein sequence ID" value="OBART11G22710.1"/>
    <property type="gene ID" value="OBART11G22710"/>
</dbReference>
<dbReference type="PROSITE" id="PS51257">
    <property type="entry name" value="PROKAR_LIPOPROTEIN"/>
    <property type="match status" value="1"/>
</dbReference>
<proteinExistence type="predicted"/>
<dbReference type="PaxDb" id="65489-OBART11G22710.1"/>
<name>A0A0D3HPX4_9ORYZ</name>
<evidence type="ECO:0000313" key="3">
    <source>
        <dbReference type="Proteomes" id="UP000026960"/>
    </source>
</evidence>
<dbReference type="AlphaFoldDB" id="A0A0D3HPX4"/>
<dbReference type="Proteomes" id="UP000026960">
    <property type="component" value="Chromosome 11"/>
</dbReference>
<keyword evidence="1" id="KW-0732">Signal</keyword>
<organism evidence="2">
    <name type="scientific">Oryza barthii</name>
    <dbReference type="NCBI Taxonomy" id="65489"/>
    <lineage>
        <taxon>Eukaryota</taxon>
        <taxon>Viridiplantae</taxon>
        <taxon>Streptophyta</taxon>
        <taxon>Embryophyta</taxon>
        <taxon>Tracheophyta</taxon>
        <taxon>Spermatophyta</taxon>
        <taxon>Magnoliopsida</taxon>
        <taxon>Liliopsida</taxon>
        <taxon>Poales</taxon>
        <taxon>Poaceae</taxon>
        <taxon>BOP clade</taxon>
        <taxon>Oryzoideae</taxon>
        <taxon>Oryzeae</taxon>
        <taxon>Oryzinae</taxon>
        <taxon>Oryza</taxon>
    </lineage>
</organism>
<protein>
    <submittedName>
        <fullName evidence="2">Uncharacterized protein</fullName>
    </submittedName>
</protein>
<sequence length="96" mass="10261">MAVARRMVSSISLVFFMLILIVAASTFSSCYASTSGQTCHDQGDLTCTDETCKKICGDKLEYYCKPSVSPTVCCCMNVTASVTSGVKNQSGHTLLN</sequence>